<dbReference type="Proteomes" id="UP000814128">
    <property type="component" value="Unassembled WGS sequence"/>
</dbReference>
<evidence type="ECO:0000313" key="2">
    <source>
        <dbReference type="Proteomes" id="UP000814128"/>
    </source>
</evidence>
<name>A0ACB8Q8F2_9AGAM</name>
<dbReference type="EMBL" id="MU273806">
    <property type="protein sequence ID" value="KAI0028002.1"/>
    <property type="molecule type" value="Genomic_DNA"/>
</dbReference>
<protein>
    <submittedName>
        <fullName evidence="1">Uncharacterized protein</fullName>
    </submittedName>
</protein>
<gene>
    <name evidence="1" type="ORF">K488DRAFT_74109</name>
</gene>
<reference evidence="1" key="2">
    <citation type="journal article" date="2022" name="New Phytol.">
        <title>Evolutionary transition to the ectomycorrhizal habit in the genomes of a hyperdiverse lineage of mushroom-forming fungi.</title>
        <authorList>
            <person name="Looney B."/>
            <person name="Miyauchi S."/>
            <person name="Morin E."/>
            <person name="Drula E."/>
            <person name="Courty P.E."/>
            <person name="Kohler A."/>
            <person name="Kuo A."/>
            <person name="LaButti K."/>
            <person name="Pangilinan J."/>
            <person name="Lipzen A."/>
            <person name="Riley R."/>
            <person name="Andreopoulos W."/>
            <person name="He G."/>
            <person name="Johnson J."/>
            <person name="Nolan M."/>
            <person name="Tritt A."/>
            <person name="Barry K.W."/>
            <person name="Grigoriev I.V."/>
            <person name="Nagy L.G."/>
            <person name="Hibbett D."/>
            <person name="Henrissat B."/>
            <person name="Matheny P.B."/>
            <person name="Labbe J."/>
            <person name="Martin F.M."/>
        </authorList>
    </citation>
    <scope>NUCLEOTIDE SEQUENCE</scope>
    <source>
        <strain evidence="1">EC-137</strain>
    </source>
</reference>
<organism evidence="1 2">
    <name type="scientific">Vararia minispora EC-137</name>
    <dbReference type="NCBI Taxonomy" id="1314806"/>
    <lineage>
        <taxon>Eukaryota</taxon>
        <taxon>Fungi</taxon>
        <taxon>Dikarya</taxon>
        <taxon>Basidiomycota</taxon>
        <taxon>Agaricomycotina</taxon>
        <taxon>Agaricomycetes</taxon>
        <taxon>Russulales</taxon>
        <taxon>Lachnocladiaceae</taxon>
        <taxon>Vararia</taxon>
    </lineage>
</organism>
<sequence length="805" mass="88292">MQLKNYWPYDYARAQRAQPHLEIRALHGRVVLRTCPGLSVTNKSRLRECPVGECLVAQYSVPSSNTRIHNEDAHSLQPYLPCSQKGAKDQPSTDPPASAGPPGPATRSELSKEVRAAQRHTAKESVEARQKVLDDAKTLITGERMSKTKAYKDPVWLKPGAANRGHSRKRPHSPDTSAQDGKITVRRRKMIPSGDNPDPDHHLAGGEGNEMDVDDVDGVDGVDGVGDCQEMIGDTTIDECNGDATFPSNEDPGVVAEENVDGNEKIDNNGDRQPSATRDNLGVDYDDDSGNEYAPSNQPENDDSDRSDFEQDEEFDEPEHGASEKALSRTRRLIQAQLDLAKPRIINASTVLDPADKKQRAFAESVFDSGATLGDDDDNAVASRTMPSQAAAKENGKGDLGEGAQKGDNSGRRPPQLAGAVPSHPRPRMIFKPAKPTAAKDVFELEPKPKRSKFKPNRRAIVVLPSPSATPVLPPPPTTHAVQDRALTPSALESQVSDAEDATWPDETIPVYDDEARTVVAGLRSQPRQVKALLHYACNHSMAELLYCRNAYPNHSTLLEMAEESLFVSAKRQALGTIERRLNLDPPYARCLAELPYARVSVLRGNVYHTAEDIVPKAYGLHRFDGDPSKMALAISDLLLNYSYLYPGSFKGNGRWHVKDKALVFYHPAFAKIASKAFMDGVPFQFHESVFPTSISDPTCRELPDAMVAFISVTIHATLQTYITGERVRRPFDAARVREAYNDHIATISSSGFAPGKHPIFRELYSDARKLVGGHHTGVALAVTPGLMVDIEAHLKKIQEDDDSE</sequence>
<proteinExistence type="predicted"/>
<reference evidence="1" key="1">
    <citation type="submission" date="2021-02" db="EMBL/GenBank/DDBJ databases">
        <authorList>
            <consortium name="DOE Joint Genome Institute"/>
            <person name="Ahrendt S."/>
            <person name="Looney B.P."/>
            <person name="Miyauchi S."/>
            <person name="Morin E."/>
            <person name="Drula E."/>
            <person name="Courty P.E."/>
            <person name="Chicoki N."/>
            <person name="Fauchery L."/>
            <person name="Kohler A."/>
            <person name="Kuo A."/>
            <person name="Labutti K."/>
            <person name="Pangilinan J."/>
            <person name="Lipzen A."/>
            <person name="Riley R."/>
            <person name="Andreopoulos W."/>
            <person name="He G."/>
            <person name="Johnson J."/>
            <person name="Barry K.W."/>
            <person name="Grigoriev I.V."/>
            <person name="Nagy L."/>
            <person name="Hibbett D."/>
            <person name="Henrissat B."/>
            <person name="Matheny P.B."/>
            <person name="Labbe J."/>
            <person name="Martin F."/>
        </authorList>
    </citation>
    <scope>NUCLEOTIDE SEQUENCE</scope>
    <source>
        <strain evidence="1">EC-137</strain>
    </source>
</reference>
<accession>A0ACB8Q8F2</accession>
<keyword evidence="2" id="KW-1185">Reference proteome</keyword>
<comment type="caution">
    <text evidence="1">The sequence shown here is derived from an EMBL/GenBank/DDBJ whole genome shotgun (WGS) entry which is preliminary data.</text>
</comment>
<evidence type="ECO:0000313" key="1">
    <source>
        <dbReference type="EMBL" id="KAI0028002.1"/>
    </source>
</evidence>